<dbReference type="NCBIfam" id="TIGR02182">
    <property type="entry name" value="GRXB"/>
    <property type="match status" value="1"/>
</dbReference>
<dbReference type="NCBIfam" id="NF007702">
    <property type="entry name" value="PRK10387.1"/>
    <property type="match status" value="1"/>
</dbReference>
<gene>
    <name evidence="4" type="ORF">DC083_09850</name>
</gene>
<feature type="domain" description="Glutaredoxin 2 C-terminal" evidence="2">
    <location>
        <begin position="87"/>
        <end position="215"/>
    </location>
</feature>
<dbReference type="InterPro" id="IPR004045">
    <property type="entry name" value="Glutathione_S-Trfase_N"/>
</dbReference>
<feature type="domain" description="GST N-terminal" evidence="3">
    <location>
        <begin position="3"/>
        <end position="76"/>
    </location>
</feature>
<sequence>MKLYVFDHCPFCVRAMTAAGLKQNYEIPLSYILEDDAETPIKMIGKQMVPILEYEPGKFMPESLDIVHYIDQLDNTPFLTGQQNPFIEQWVNQHFGTVGTFMMPLYAQMDLPEIATDSARKAYIERHEKSHGSFAALLAESDQIAQKIEDALTQLEQEIDIQHLENQQYSLDDILLFPILRALTGAKKVTLPTKIAQYTQLLSEQSGIALFTEQAQ</sequence>
<dbReference type="InterPro" id="IPR036249">
    <property type="entry name" value="Thioredoxin-like_sf"/>
</dbReference>
<keyword evidence="5" id="KW-1185">Reference proteome</keyword>
<dbReference type="GO" id="GO:0005829">
    <property type="term" value="C:cytosol"/>
    <property type="evidence" value="ECO:0007669"/>
    <property type="project" value="InterPro"/>
</dbReference>
<reference evidence="5" key="1">
    <citation type="submission" date="2018-05" db="EMBL/GenBank/DDBJ databases">
        <title>Ignatzschineria dubaiensis sp. nov., isolated from necrotic foot tissues of dromedaries (Camelus dromedarius) and associated maggots in Dubai, United Arab Emirates.</title>
        <authorList>
            <person name="Tsang C.C."/>
            <person name="Tang J.Y.M."/>
            <person name="Fong J.Y.H."/>
            <person name="Kinne J."/>
            <person name="Lee H.H."/>
            <person name="Joseph M."/>
            <person name="Jose S."/>
            <person name="Schuster R.K."/>
            <person name="Tang Y."/>
            <person name="Sivakumar S."/>
            <person name="Chen J.H.K."/>
            <person name="Teng J.L.L."/>
            <person name="Lau S.K.P."/>
            <person name="Wernery U."/>
            <person name="Woo P.C.Y."/>
        </authorList>
    </citation>
    <scope>NUCLEOTIDE SEQUENCE [LARGE SCALE GENOMIC DNA]</scope>
    <source>
        <strain evidence="5">KCTC 22644</strain>
    </source>
</reference>
<evidence type="ECO:0000259" key="2">
    <source>
        <dbReference type="Pfam" id="PF04399"/>
    </source>
</evidence>
<dbReference type="Pfam" id="PF04399">
    <property type="entry name" value="Glutaredoxin2_C"/>
    <property type="match status" value="1"/>
</dbReference>
<evidence type="ECO:0000259" key="3">
    <source>
        <dbReference type="Pfam" id="PF13417"/>
    </source>
</evidence>
<dbReference type="InterPro" id="IPR007494">
    <property type="entry name" value="Glutaredoxin2_C"/>
</dbReference>
<organism evidence="4 5">
    <name type="scientific">Ignatzschineria ureiclastica</name>
    <dbReference type="NCBI Taxonomy" id="472582"/>
    <lineage>
        <taxon>Bacteria</taxon>
        <taxon>Pseudomonadati</taxon>
        <taxon>Pseudomonadota</taxon>
        <taxon>Gammaproteobacteria</taxon>
        <taxon>Cardiobacteriales</taxon>
        <taxon>Ignatzschineriaceae</taxon>
        <taxon>Ignatzschineria</taxon>
    </lineage>
</organism>
<dbReference type="SUPFAM" id="SSF47616">
    <property type="entry name" value="GST C-terminal domain-like"/>
    <property type="match status" value="1"/>
</dbReference>
<dbReference type="Pfam" id="PF13417">
    <property type="entry name" value="GST_N_3"/>
    <property type="match status" value="1"/>
</dbReference>
<dbReference type="Proteomes" id="UP000245020">
    <property type="component" value="Unassembled WGS sequence"/>
</dbReference>
<accession>A0A2U2AC87</accession>
<dbReference type="Gene3D" id="3.40.30.10">
    <property type="entry name" value="Glutaredoxin"/>
    <property type="match status" value="1"/>
</dbReference>
<dbReference type="Gene3D" id="1.20.1050.10">
    <property type="match status" value="1"/>
</dbReference>
<feature type="coiled-coil region" evidence="1">
    <location>
        <begin position="138"/>
        <end position="165"/>
    </location>
</feature>
<evidence type="ECO:0000313" key="4">
    <source>
        <dbReference type="EMBL" id="PWD80275.1"/>
    </source>
</evidence>
<evidence type="ECO:0000256" key="1">
    <source>
        <dbReference type="SAM" id="Coils"/>
    </source>
</evidence>
<comment type="caution">
    <text evidence="4">The sequence shown here is derived from an EMBL/GenBank/DDBJ whole genome shotgun (WGS) entry which is preliminary data.</text>
</comment>
<evidence type="ECO:0000313" key="5">
    <source>
        <dbReference type="Proteomes" id="UP000245020"/>
    </source>
</evidence>
<name>A0A2U2AC87_9GAMM</name>
<dbReference type="AlphaFoldDB" id="A0A2U2AC87"/>
<proteinExistence type="predicted"/>
<keyword evidence="1" id="KW-0175">Coiled coil</keyword>
<dbReference type="InterPro" id="IPR036282">
    <property type="entry name" value="Glutathione-S-Trfase_C_sf"/>
</dbReference>
<dbReference type="RefSeq" id="WP_109190030.1">
    <property type="nucleotide sequence ID" value="NZ_BMYA01000009.1"/>
</dbReference>
<dbReference type="SUPFAM" id="SSF52833">
    <property type="entry name" value="Thioredoxin-like"/>
    <property type="match status" value="1"/>
</dbReference>
<protein>
    <submittedName>
        <fullName evidence="4">Glutaredoxin</fullName>
    </submittedName>
</protein>
<dbReference type="EMBL" id="QEWQ01000010">
    <property type="protein sequence ID" value="PWD80275.1"/>
    <property type="molecule type" value="Genomic_DNA"/>
</dbReference>
<dbReference type="OrthoDB" id="5291571at2"/>
<dbReference type="InterPro" id="IPR011901">
    <property type="entry name" value="Grx2"/>
</dbReference>
<dbReference type="SMR" id="A0A2U2AC87"/>